<dbReference type="InterPro" id="IPR028082">
    <property type="entry name" value="Peripla_BP_I"/>
</dbReference>
<dbReference type="PANTHER" id="PTHR30146:SF109">
    <property type="entry name" value="HTH-TYPE TRANSCRIPTIONAL REGULATOR GALS"/>
    <property type="match status" value="1"/>
</dbReference>
<evidence type="ECO:0000256" key="1">
    <source>
        <dbReference type="ARBA" id="ARBA00023015"/>
    </source>
</evidence>
<geneLocation type="plasmid" evidence="5">
    <name>pVV8</name>
</geneLocation>
<dbReference type="SMART" id="SM00354">
    <property type="entry name" value="HTH_LACI"/>
    <property type="match status" value="1"/>
</dbReference>
<protein>
    <submittedName>
        <fullName evidence="5">LacI-family transcriptional regulator</fullName>
    </submittedName>
</protein>
<keyword evidence="2" id="KW-0238">DNA-binding</keyword>
<keyword evidence="3" id="KW-0804">Transcription</keyword>
<evidence type="ECO:0000256" key="3">
    <source>
        <dbReference type="ARBA" id="ARBA00023163"/>
    </source>
</evidence>
<dbReference type="GO" id="GO:0003700">
    <property type="term" value="F:DNA-binding transcription factor activity"/>
    <property type="evidence" value="ECO:0007669"/>
    <property type="project" value="TreeGrafter"/>
</dbReference>
<dbReference type="AlphaFoldDB" id="G9MB68"/>
<dbReference type="InterPro" id="IPR010982">
    <property type="entry name" value="Lambda_DNA-bd_dom_sf"/>
</dbReference>
<organism evidence="5">
    <name type="scientific">Thermus thermophilus (strain ATCC 27634 / DSM 579 / HB8)</name>
    <dbReference type="NCBI Taxonomy" id="300852"/>
    <lineage>
        <taxon>Bacteria</taxon>
        <taxon>Thermotogati</taxon>
        <taxon>Deinococcota</taxon>
        <taxon>Deinococci</taxon>
        <taxon>Thermales</taxon>
        <taxon>Thermaceae</taxon>
        <taxon>Thermus</taxon>
    </lineage>
</organism>
<dbReference type="Gene3D" id="3.40.50.2300">
    <property type="match status" value="2"/>
</dbReference>
<dbReference type="InterPro" id="IPR046335">
    <property type="entry name" value="LacI/GalR-like_sensor"/>
</dbReference>
<dbReference type="SUPFAM" id="SSF53822">
    <property type="entry name" value="Periplasmic binding protein-like I"/>
    <property type="match status" value="1"/>
</dbReference>
<dbReference type="CDD" id="cd06267">
    <property type="entry name" value="PBP1_LacI_sugar_binding-like"/>
    <property type="match status" value="1"/>
</dbReference>
<dbReference type="InterPro" id="IPR000843">
    <property type="entry name" value="HTH_LacI"/>
</dbReference>
<dbReference type="CDD" id="cd01392">
    <property type="entry name" value="HTH_LacI"/>
    <property type="match status" value="1"/>
</dbReference>
<dbReference type="Pfam" id="PF13377">
    <property type="entry name" value="Peripla_BP_3"/>
    <property type="match status" value="1"/>
</dbReference>
<dbReference type="Pfam" id="PF00356">
    <property type="entry name" value="LacI"/>
    <property type="match status" value="1"/>
</dbReference>
<name>G9MB68_THET8</name>
<keyword evidence="1" id="KW-0805">Transcription regulation</keyword>
<sequence length="325" mass="35288">MKRVRLQEVAQVAGVSLGLASAVLNGRHVRARPETVERIREAAQRLGYVPDRMAQAMRWGRTGIIALVVPNFANPYYSALAVEVQRAAWEADLEVLVYANPTEDLAQVSRAVSARRVDGGIIVVSHYTPEELKAHLPLEIPWVGVGHALEPLPFDRVSFKDKEAAMDAVRYLADKGYRRIAHLAGPAPSPTAKARLEGYLEAVSALGMPALVQEGTFRYGDNQRALQTLLGWRADALLAGNDLMALEALAFLQDRGVPVPQGMAVVGFDGIPMGEWVRPQLTTIVRSPRASAQAALARLLARLEGAGEPPQEVWLDTSLRPGDSA</sequence>
<gene>
    <name evidence="5" type="primary">TTHV015</name>
</gene>
<dbReference type="RefSeq" id="WP_014677590.1">
    <property type="nucleotide sequence ID" value="NC_017767.1"/>
</dbReference>
<dbReference type="EMBL" id="AB677526">
    <property type="protein sequence ID" value="BAL42530.1"/>
    <property type="molecule type" value="Genomic_DNA"/>
</dbReference>
<dbReference type="Gene3D" id="1.10.260.40">
    <property type="entry name" value="lambda repressor-like DNA-binding domains"/>
    <property type="match status" value="1"/>
</dbReference>
<dbReference type="SUPFAM" id="SSF47413">
    <property type="entry name" value="lambda repressor-like DNA-binding domains"/>
    <property type="match status" value="1"/>
</dbReference>
<proteinExistence type="predicted"/>
<evidence type="ECO:0000313" key="5">
    <source>
        <dbReference type="EMBL" id="BAL42530.1"/>
    </source>
</evidence>
<accession>G9MB68</accession>
<dbReference type="PROSITE" id="PS50932">
    <property type="entry name" value="HTH_LACI_2"/>
    <property type="match status" value="1"/>
</dbReference>
<dbReference type="GO" id="GO:0000976">
    <property type="term" value="F:transcription cis-regulatory region binding"/>
    <property type="evidence" value="ECO:0007669"/>
    <property type="project" value="TreeGrafter"/>
</dbReference>
<keyword evidence="5" id="KW-0614">Plasmid</keyword>
<dbReference type="PANTHER" id="PTHR30146">
    <property type="entry name" value="LACI-RELATED TRANSCRIPTIONAL REPRESSOR"/>
    <property type="match status" value="1"/>
</dbReference>
<reference evidence="5" key="1">
    <citation type="journal article" date="2012" name="Extremophiles">
        <title>The third plasmid pVV8 from Thermus thermophilus HB8: isolation, characterization, and sequence determination.</title>
        <authorList>
            <person name="Ohtani N."/>
            <person name="Tomita M."/>
            <person name="Itaya M."/>
        </authorList>
    </citation>
    <scope>NUCLEOTIDE SEQUENCE</scope>
    <source>
        <strain evidence="5">HB8</strain>
    </source>
</reference>
<evidence type="ECO:0000256" key="2">
    <source>
        <dbReference type="ARBA" id="ARBA00023125"/>
    </source>
</evidence>
<evidence type="ECO:0000259" key="4">
    <source>
        <dbReference type="PROSITE" id="PS50932"/>
    </source>
</evidence>
<feature type="domain" description="HTH lacI-type" evidence="4">
    <location>
        <begin position="4"/>
        <end position="59"/>
    </location>
</feature>